<dbReference type="InterPro" id="IPR051158">
    <property type="entry name" value="Metallophosphoesterase_sf"/>
</dbReference>
<keyword evidence="4" id="KW-1185">Reference proteome</keyword>
<dbReference type="GO" id="GO:0016787">
    <property type="term" value="F:hydrolase activity"/>
    <property type="evidence" value="ECO:0007669"/>
    <property type="project" value="InterPro"/>
</dbReference>
<dbReference type="PANTHER" id="PTHR31302:SF0">
    <property type="entry name" value="TRANSMEMBRANE PROTEIN WITH METALLOPHOSPHOESTERASE DOMAIN"/>
    <property type="match status" value="1"/>
</dbReference>
<organism evidence="3 4">
    <name type="scientific">Desulfovibrio legallii</name>
    <dbReference type="NCBI Taxonomy" id="571438"/>
    <lineage>
        <taxon>Bacteria</taxon>
        <taxon>Pseudomonadati</taxon>
        <taxon>Thermodesulfobacteriota</taxon>
        <taxon>Desulfovibrionia</taxon>
        <taxon>Desulfovibrionales</taxon>
        <taxon>Desulfovibrionaceae</taxon>
        <taxon>Desulfovibrio</taxon>
    </lineage>
</organism>
<keyword evidence="1" id="KW-1133">Transmembrane helix</keyword>
<name>A0A6H3FAC8_9BACT</name>
<evidence type="ECO:0000259" key="2">
    <source>
        <dbReference type="Pfam" id="PF00149"/>
    </source>
</evidence>
<keyword evidence="1" id="KW-0812">Transmembrane</keyword>
<dbReference type="InterPro" id="IPR004843">
    <property type="entry name" value="Calcineurin-like_PHP"/>
</dbReference>
<dbReference type="AlphaFoldDB" id="A0A6H3FAC8"/>
<dbReference type="InterPro" id="IPR029052">
    <property type="entry name" value="Metallo-depent_PP-like"/>
</dbReference>
<reference evidence="3 4" key="1">
    <citation type="submission" date="2018-12" db="EMBL/GenBank/DDBJ databases">
        <title>First genome draft of Desulfovibrio legallis sp. nov.</title>
        <authorList>
            <person name="Ben Dhia O."/>
            <person name="Najjari A."/>
            <person name="Ferjani R."/>
            <person name="Fhoula I."/>
            <person name="Fardeau M.-L."/>
            <person name="Boudabbous A."/>
            <person name="Ouzari H.I."/>
        </authorList>
    </citation>
    <scope>NUCLEOTIDE SEQUENCE [LARGE SCALE GENOMIC DNA]</scope>
    <source>
        <strain evidence="3 4">H1T</strain>
    </source>
</reference>
<dbReference type="Pfam" id="PF00149">
    <property type="entry name" value="Metallophos"/>
    <property type="match status" value="1"/>
</dbReference>
<dbReference type="Proteomes" id="UP000292919">
    <property type="component" value="Unassembled WGS sequence"/>
</dbReference>
<evidence type="ECO:0000313" key="4">
    <source>
        <dbReference type="Proteomes" id="UP000292919"/>
    </source>
</evidence>
<dbReference type="RefSeq" id="WP_118230115.1">
    <property type="nucleotide sequence ID" value="NZ_DBFBQU010000100.1"/>
</dbReference>
<keyword evidence="1" id="KW-0472">Membrane</keyword>
<protein>
    <submittedName>
        <fullName evidence="3">Metallophosphoesterase</fullName>
    </submittedName>
</protein>
<gene>
    <name evidence="3" type="ORF">EB812_08920</name>
</gene>
<sequence length="378" mass="40242">MILIHLYGVLLFFYVTFRLILPAPLPPRGKALAATLALLVSQYHLCVRFLSGSLSSPEMPYFVLAAFSAAFIVMTVIFALLLLRDGLRLGLLLVRKLTCRRSTPFSPGRRAVALAGLGLTVGAYGFKEALRIPAVKTTEIFLRRLPAALHGLVVVQLTDLHASALLHAPRVAAIVAAVNALRPDLIVCTGDLVDGTTTNRDADVAPLGLLRARYGVYACEGNHEYYADYAGWMRHFAALGLPLLHNAHTVVDIGGTPLVIAGLNDPMAPLFGRPGPDLEKALAGAPAGAATLLLAHQPVGARENAAHGIDLQISGHTHGGQMLGFDQIVAARNDGFVRGLYDVDAMRLFVGPGVGLWAGFPVRLGVPAEISRLVLRTA</sequence>
<evidence type="ECO:0000256" key="1">
    <source>
        <dbReference type="SAM" id="Phobius"/>
    </source>
</evidence>
<feature type="transmembrane region" description="Helical" evidence="1">
    <location>
        <begin position="32"/>
        <end position="50"/>
    </location>
</feature>
<dbReference type="SUPFAM" id="SSF56300">
    <property type="entry name" value="Metallo-dependent phosphatases"/>
    <property type="match status" value="1"/>
</dbReference>
<dbReference type="CDD" id="cd07385">
    <property type="entry name" value="MPP_YkuE_C"/>
    <property type="match status" value="1"/>
</dbReference>
<dbReference type="PANTHER" id="PTHR31302">
    <property type="entry name" value="TRANSMEMBRANE PROTEIN WITH METALLOPHOSPHOESTERASE DOMAIN-RELATED"/>
    <property type="match status" value="1"/>
</dbReference>
<feature type="domain" description="Calcineurin-like phosphoesterase" evidence="2">
    <location>
        <begin position="154"/>
        <end position="319"/>
    </location>
</feature>
<evidence type="ECO:0000313" key="3">
    <source>
        <dbReference type="EMBL" id="TBH79112.1"/>
    </source>
</evidence>
<feature type="transmembrane region" description="Helical" evidence="1">
    <location>
        <begin position="62"/>
        <end position="83"/>
    </location>
</feature>
<comment type="caution">
    <text evidence="3">The sequence shown here is derived from an EMBL/GenBank/DDBJ whole genome shotgun (WGS) entry which is preliminary data.</text>
</comment>
<dbReference type="Gene3D" id="3.60.21.10">
    <property type="match status" value="1"/>
</dbReference>
<proteinExistence type="predicted"/>
<dbReference type="EMBL" id="SIXC01000010">
    <property type="protein sequence ID" value="TBH79112.1"/>
    <property type="molecule type" value="Genomic_DNA"/>
</dbReference>
<accession>A0A6H3FAC8</accession>
<feature type="transmembrane region" description="Helical" evidence="1">
    <location>
        <begin position="6"/>
        <end position="25"/>
    </location>
</feature>